<dbReference type="EMBL" id="CM056743">
    <property type="protein sequence ID" value="KAJ8669450.1"/>
    <property type="molecule type" value="Genomic_DNA"/>
</dbReference>
<organism evidence="1 2">
    <name type="scientific">Eretmocerus hayati</name>
    <dbReference type="NCBI Taxonomy" id="131215"/>
    <lineage>
        <taxon>Eukaryota</taxon>
        <taxon>Metazoa</taxon>
        <taxon>Ecdysozoa</taxon>
        <taxon>Arthropoda</taxon>
        <taxon>Hexapoda</taxon>
        <taxon>Insecta</taxon>
        <taxon>Pterygota</taxon>
        <taxon>Neoptera</taxon>
        <taxon>Endopterygota</taxon>
        <taxon>Hymenoptera</taxon>
        <taxon>Apocrita</taxon>
        <taxon>Proctotrupomorpha</taxon>
        <taxon>Chalcidoidea</taxon>
        <taxon>Aphelinidae</taxon>
        <taxon>Aphelininae</taxon>
        <taxon>Eretmocerus</taxon>
    </lineage>
</organism>
<evidence type="ECO:0000313" key="2">
    <source>
        <dbReference type="Proteomes" id="UP001239111"/>
    </source>
</evidence>
<name>A0ACC2NIR7_9HYME</name>
<proteinExistence type="predicted"/>
<accession>A0ACC2NIR7</accession>
<reference evidence="1" key="1">
    <citation type="submission" date="2023-04" db="EMBL/GenBank/DDBJ databases">
        <title>A chromosome-level genome assembly of the parasitoid wasp Eretmocerus hayati.</title>
        <authorList>
            <person name="Zhong Y."/>
            <person name="Liu S."/>
            <person name="Liu Y."/>
        </authorList>
    </citation>
    <scope>NUCLEOTIDE SEQUENCE</scope>
    <source>
        <strain evidence="1">ZJU_SS_LIU_2023</strain>
    </source>
</reference>
<keyword evidence="2" id="KW-1185">Reference proteome</keyword>
<evidence type="ECO:0000313" key="1">
    <source>
        <dbReference type="EMBL" id="KAJ8669450.1"/>
    </source>
</evidence>
<protein>
    <submittedName>
        <fullName evidence="1">Uncharacterized protein</fullName>
    </submittedName>
</protein>
<comment type="caution">
    <text evidence="1">The sequence shown here is derived from an EMBL/GenBank/DDBJ whole genome shotgun (WGS) entry which is preliminary data.</text>
</comment>
<dbReference type="Proteomes" id="UP001239111">
    <property type="component" value="Chromosome 3"/>
</dbReference>
<sequence>MSCRGERDGSDGGKERTNIRDFARGRGFGGQTRTRGWLGPREEGTDFFILVFWLSKKAAAISMGPALSRKRAASRQSLQRELGAYECGVSIPRAAPALRHNVIVDNAAPSLGDLRGCVIKGCPSRRFSLLRDSCYLGCSLHYDGTILLGVAEEWLRALDCRKLVLEAGIGFVCENGLADESNCREEVETGALAFCTGTRLGVDQSCNFGIHGQVPGGTLERGCDFGEANILCKYTCIFELCVTAVEKVKIAEECEIR</sequence>
<gene>
    <name evidence="1" type="ORF">QAD02_000709</name>
</gene>